<evidence type="ECO:0000256" key="3">
    <source>
        <dbReference type="ARBA" id="ARBA00022475"/>
    </source>
</evidence>
<dbReference type="InterPro" id="IPR036259">
    <property type="entry name" value="MFS_trans_sf"/>
</dbReference>
<dbReference type="PANTHER" id="PTHR43266">
    <property type="entry name" value="MACROLIDE-EFFLUX PROTEIN"/>
    <property type="match status" value="1"/>
</dbReference>
<dbReference type="RefSeq" id="WP_190999944.1">
    <property type="nucleotide sequence ID" value="NZ_JACXSI010000069.1"/>
</dbReference>
<accession>A0A927D2L5</accession>
<evidence type="ECO:0000256" key="7">
    <source>
        <dbReference type="SAM" id="Phobius"/>
    </source>
</evidence>
<organism evidence="8 9">
    <name type="scientific">Peribacillus faecalis</name>
    <dbReference type="NCBI Taxonomy" id="2772559"/>
    <lineage>
        <taxon>Bacteria</taxon>
        <taxon>Bacillati</taxon>
        <taxon>Bacillota</taxon>
        <taxon>Bacilli</taxon>
        <taxon>Bacillales</taxon>
        <taxon>Bacillaceae</taxon>
        <taxon>Peribacillus</taxon>
    </lineage>
</organism>
<feature type="transmembrane region" description="Helical" evidence="7">
    <location>
        <begin position="266"/>
        <end position="284"/>
    </location>
</feature>
<proteinExistence type="predicted"/>
<sequence length="429" mass="46760">MNEAVKMKRATYHLWTFLISKMISSLGSNVYSFGLSLYILAMTGSAFSFAANMICSILPRTILAPIAGYFSDRFSKKMLVLTGQAGAVISVGGLLLYSSIVDLSLVAVYITTACYAISSTFTSVAFSSSIANLVDEDRIQKAMSFNQLSLSVAAIGGPVIGGMLYGFVSMHVFLLIHMIAYAISLLLEATMDFRLFSKKAEAAQDNEVKQEGIVTSMKDSLAYVKGKPIVSTILWVSLWLNFFFTAFNVGGAYVLVEILQVEARHIGVIEAAGAVGMLIASIYMSSRSTVQNPLMFSKRSILSMSIIIGMLAVPLVIDFPYVGIVIFYMIMMFGLTSCGVLTNTPVGVLLQKEVDEAYRGRVFGILETMAMGMMPLGTLLFGLLYDLVPAHLLLFGSSLALIIITLYVFRPSNMRMMHIEHAVKEVETA</sequence>
<feature type="transmembrane region" description="Helical" evidence="7">
    <location>
        <begin position="148"/>
        <end position="168"/>
    </location>
</feature>
<dbReference type="GO" id="GO:0005886">
    <property type="term" value="C:plasma membrane"/>
    <property type="evidence" value="ECO:0007669"/>
    <property type="project" value="UniProtKB-SubCell"/>
</dbReference>
<dbReference type="AlphaFoldDB" id="A0A927D2L5"/>
<keyword evidence="6 7" id="KW-0472">Membrane</keyword>
<dbReference type="Proteomes" id="UP000602076">
    <property type="component" value="Unassembled WGS sequence"/>
</dbReference>
<dbReference type="EMBL" id="JACXSI010000069">
    <property type="protein sequence ID" value="MBD3110410.1"/>
    <property type="molecule type" value="Genomic_DNA"/>
</dbReference>
<evidence type="ECO:0000256" key="2">
    <source>
        <dbReference type="ARBA" id="ARBA00022448"/>
    </source>
</evidence>
<feature type="transmembrane region" description="Helical" evidence="7">
    <location>
        <begin position="12"/>
        <end position="31"/>
    </location>
</feature>
<evidence type="ECO:0000256" key="4">
    <source>
        <dbReference type="ARBA" id="ARBA00022692"/>
    </source>
</evidence>
<feature type="transmembrane region" description="Helical" evidence="7">
    <location>
        <begin position="174"/>
        <end position="191"/>
    </location>
</feature>
<feature type="transmembrane region" description="Helical" evidence="7">
    <location>
        <begin position="296"/>
        <end position="317"/>
    </location>
</feature>
<dbReference type="Gene3D" id="1.20.1250.20">
    <property type="entry name" value="MFS general substrate transporter like domains"/>
    <property type="match status" value="1"/>
</dbReference>
<feature type="transmembrane region" description="Helical" evidence="7">
    <location>
        <begin position="323"/>
        <end position="350"/>
    </location>
</feature>
<feature type="transmembrane region" description="Helical" evidence="7">
    <location>
        <begin position="362"/>
        <end position="384"/>
    </location>
</feature>
<dbReference type="InterPro" id="IPR011701">
    <property type="entry name" value="MFS"/>
</dbReference>
<keyword evidence="4 7" id="KW-0812">Transmembrane</keyword>
<keyword evidence="9" id="KW-1185">Reference proteome</keyword>
<keyword evidence="3" id="KW-1003">Cell membrane</keyword>
<comment type="subcellular location">
    <subcellularLocation>
        <location evidence="1">Cell membrane</location>
        <topology evidence="1">Multi-pass membrane protein</topology>
    </subcellularLocation>
</comment>
<evidence type="ECO:0000256" key="5">
    <source>
        <dbReference type="ARBA" id="ARBA00022989"/>
    </source>
</evidence>
<dbReference type="Pfam" id="PF07690">
    <property type="entry name" value="MFS_1"/>
    <property type="match status" value="1"/>
</dbReference>
<reference evidence="8" key="1">
    <citation type="submission" date="2020-09" db="EMBL/GenBank/DDBJ databases">
        <title>Bacillus faecalis sp. nov., a moderately halophilic bacterium isolated from cow faeces.</title>
        <authorList>
            <person name="Jiang L."/>
            <person name="Lee J."/>
        </authorList>
    </citation>
    <scope>NUCLEOTIDE SEQUENCE</scope>
    <source>
        <strain evidence="8">AGMB 02131</strain>
    </source>
</reference>
<feature type="transmembrane region" description="Helical" evidence="7">
    <location>
        <begin position="79"/>
        <end position="100"/>
    </location>
</feature>
<dbReference type="CDD" id="cd06173">
    <property type="entry name" value="MFS_MefA_like"/>
    <property type="match status" value="1"/>
</dbReference>
<feature type="transmembrane region" description="Helical" evidence="7">
    <location>
        <begin position="233"/>
        <end position="254"/>
    </location>
</feature>
<feature type="transmembrane region" description="Helical" evidence="7">
    <location>
        <begin position="390"/>
        <end position="409"/>
    </location>
</feature>
<evidence type="ECO:0000313" key="9">
    <source>
        <dbReference type="Proteomes" id="UP000602076"/>
    </source>
</evidence>
<keyword evidence="5 7" id="KW-1133">Transmembrane helix</keyword>
<gene>
    <name evidence="8" type="ORF">IEO70_18960</name>
</gene>
<evidence type="ECO:0000313" key="8">
    <source>
        <dbReference type="EMBL" id="MBD3110410.1"/>
    </source>
</evidence>
<dbReference type="GO" id="GO:0022857">
    <property type="term" value="F:transmembrane transporter activity"/>
    <property type="evidence" value="ECO:0007669"/>
    <property type="project" value="InterPro"/>
</dbReference>
<keyword evidence="2" id="KW-0813">Transport</keyword>
<feature type="transmembrane region" description="Helical" evidence="7">
    <location>
        <begin position="106"/>
        <end position="127"/>
    </location>
</feature>
<evidence type="ECO:0000256" key="1">
    <source>
        <dbReference type="ARBA" id="ARBA00004651"/>
    </source>
</evidence>
<dbReference type="PANTHER" id="PTHR43266:SF9">
    <property type="entry name" value="PERMEASE, MAJOR FACILITATOR SUPERFAMILY-RELATED"/>
    <property type="match status" value="1"/>
</dbReference>
<name>A0A927D2L5_9BACI</name>
<dbReference type="SUPFAM" id="SSF103473">
    <property type="entry name" value="MFS general substrate transporter"/>
    <property type="match status" value="1"/>
</dbReference>
<comment type="caution">
    <text evidence="8">The sequence shown here is derived from an EMBL/GenBank/DDBJ whole genome shotgun (WGS) entry which is preliminary data.</text>
</comment>
<evidence type="ECO:0000256" key="6">
    <source>
        <dbReference type="ARBA" id="ARBA00023136"/>
    </source>
</evidence>
<protein>
    <submittedName>
        <fullName evidence="8">MFS transporter</fullName>
    </submittedName>
</protein>